<sequence length="142" mass="15658">MSGILNIKRVVAGGETDDGLKSVLVLELEDGRHRKLIFDLATLDMVKQAVQLMLAESYRRARAAGTGENVEAEFIKQPIVVTDFRAGPDLINEIVLFQLTGTPDAGTPEDMTSYVVDARQARRYAARLLECANELPQMDLPL</sequence>
<keyword evidence="2" id="KW-1185">Reference proteome</keyword>
<evidence type="ECO:0000313" key="1">
    <source>
        <dbReference type="EMBL" id="SEG59444.1"/>
    </source>
</evidence>
<dbReference type="Proteomes" id="UP000236743">
    <property type="component" value="Unassembled WGS sequence"/>
</dbReference>
<name>A0A1H6BFT6_9HYPH</name>
<gene>
    <name evidence="1" type="ORF">SAMN04488115_107197</name>
</gene>
<dbReference type="AlphaFoldDB" id="A0A1H6BFT6"/>
<protein>
    <submittedName>
        <fullName evidence="1">Uncharacterized protein</fullName>
    </submittedName>
</protein>
<evidence type="ECO:0000313" key="2">
    <source>
        <dbReference type="Proteomes" id="UP000236743"/>
    </source>
</evidence>
<accession>A0A1H6BFT6</accession>
<reference evidence="1 2" key="1">
    <citation type="submission" date="2016-10" db="EMBL/GenBank/DDBJ databases">
        <authorList>
            <person name="de Groot N.N."/>
        </authorList>
    </citation>
    <scope>NUCLEOTIDE SEQUENCE [LARGE SCALE GENOMIC DNA]</scope>
    <source>
        <strain evidence="1 2">DSM 26656</strain>
    </source>
</reference>
<dbReference type="RefSeq" id="WP_103873785.1">
    <property type="nucleotide sequence ID" value="NZ_FNUY01000007.1"/>
</dbReference>
<dbReference type="EMBL" id="FNUY01000007">
    <property type="protein sequence ID" value="SEG59444.1"/>
    <property type="molecule type" value="Genomic_DNA"/>
</dbReference>
<organism evidence="1 2">
    <name type="scientific">Bosea lathyri</name>
    <dbReference type="NCBI Taxonomy" id="1036778"/>
    <lineage>
        <taxon>Bacteria</taxon>
        <taxon>Pseudomonadati</taxon>
        <taxon>Pseudomonadota</taxon>
        <taxon>Alphaproteobacteria</taxon>
        <taxon>Hyphomicrobiales</taxon>
        <taxon>Boseaceae</taxon>
        <taxon>Bosea</taxon>
    </lineage>
</organism>
<proteinExistence type="predicted"/>